<evidence type="ECO:0000256" key="2">
    <source>
        <dbReference type="SAM" id="Phobius"/>
    </source>
</evidence>
<evidence type="ECO:0000313" key="4">
    <source>
        <dbReference type="Proteomes" id="UP000292695"/>
    </source>
</evidence>
<keyword evidence="2" id="KW-1133">Transmembrane helix</keyword>
<reference evidence="3 4" key="1">
    <citation type="submission" date="2019-02" db="EMBL/GenBank/DDBJ databases">
        <title>Kribbella capetownensis sp. nov. and Kribbella speibonae sp. nov., isolated from soil.</title>
        <authorList>
            <person name="Curtis S.M."/>
            <person name="Norton I."/>
            <person name="Everest G.J."/>
            <person name="Meyers P.R."/>
        </authorList>
    </citation>
    <scope>NUCLEOTIDE SEQUENCE [LARGE SCALE GENOMIC DNA]</scope>
    <source>
        <strain evidence="3 4">DSM 27082</strain>
    </source>
</reference>
<dbReference type="EMBL" id="SJKA01000002">
    <property type="protein sequence ID" value="TCC39376.1"/>
    <property type="molecule type" value="Genomic_DNA"/>
</dbReference>
<evidence type="ECO:0000256" key="1">
    <source>
        <dbReference type="SAM" id="MobiDB-lite"/>
    </source>
</evidence>
<protein>
    <submittedName>
        <fullName evidence="3">Uncharacterized protein</fullName>
    </submittedName>
</protein>
<accession>A0A4R0J512</accession>
<comment type="caution">
    <text evidence="3">The sequence shown here is derived from an EMBL/GenBank/DDBJ whole genome shotgun (WGS) entry which is preliminary data.</text>
</comment>
<organism evidence="3 4">
    <name type="scientific">Kribbella sindirgiensis</name>
    <dbReference type="NCBI Taxonomy" id="1124744"/>
    <lineage>
        <taxon>Bacteria</taxon>
        <taxon>Bacillati</taxon>
        <taxon>Actinomycetota</taxon>
        <taxon>Actinomycetes</taxon>
        <taxon>Propionibacteriales</taxon>
        <taxon>Kribbellaceae</taxon>
        <taxon>Kribbella</taxon>
    </lineage>
</organism>
<keyword evidence="2" id="KW-0472">Membrane</keyword>
<sequence>MDESREDAESDLPKGTACIERLVADGISEDRLASCRELAEAMRLELGLDEPLSTGGQIVLLRTVLTEVVKRARREALANKEQFTHEESGREHDFRIAAAGELLRIPDPENTFETIQEYRGRTKKLPDYARGSARQRAKLRAALWLGATATKTAERLEEKVSPVLVAAMASYAREQRGTLRALLDEDLPTRKSGDDTPVSNGPEPAEPASRRKWYVWAAAALVVVAGLIWGGIALFDDKEPSGPGGGPTPGPSTSTGSSSTPSLAGQEIVDQVKPCASLPRDSQAAKDLRSRRQVVVDGRCFPDPTVDVGTQAGPTRDSADVVLVSTGQILNNVCLKSGQETSDMVGTKTKVWVRFDVDANRQAFISAIWTQAEEGADPC</sequence>
<dbReference type="AlphaFoldDB" id="A0A4R0J512"/>
<proteinExistence type="predicted"/>
<keyword evidence="2" id="KW-0812">Transmembrane</keyword>
<dbReference type="RefSeq" id="WP_131285432.1">
    <property type="nucleotide sequence ID" value="NZ_SJKA01000002.1"/>
</dbReference>
<evidence type="ECO:0000313" key="3">
    <source>
        <dbReference type="EMBL" id="TCC39376.1"/>
    </source>
</evidence>
<name>A0A4R0J512_9ACTN</name>
<dbReference type="Proteomes" id="UP000292695">
    <property type="component" value="Unassembled WGS sequence"/>
</dbReference>
<keyword evidence="4" id="KW-1185">Reference proteome</keyword>
<feature type="compositionally biased region" description="Low complexity" evidence="1">
    <location>
        <begin position="251"/>
        <end position="262"/>
    </location>
</feature>
<gene>
    <name evidence="3" type="ORF">E0H50_05425</name>
</gene>
<feature type="region of interest" description="Disordered" evidence="1">
    <location>
        <begin position="238"/>
        <end position="263"/>
    </location>
</feature>
<feature type="transmembrane region" description="Helical" evidence="2">
    <location>
        <begin position="213"/>
        <end position="235"/>
    </location>
</feature>
<feature type="region of interest" description="Disordered" evidence="1">
    <location>
        <begin position="180"/>
        <end position="209"/>
    </location>
</feature>